<evidence type="ECO:0000256" key="1">
    <source>
        <dbReference type="ARBA" id="ARBA00022722"/>
    </source>
</evidence>
<keyword evidence="7" id="KW-0732">Signal</keyword>
<feature type="chain" id="PRO_5032384501" evidence="7">
    <location>
        <begin position="23"/>
        <end position="273"/>
    </location>
</feature>
<dbReference type="GO" id="GO:0006308">
    <property type="term" value="P:DNA catabolic process"/>
    <property type="evidence" value="ECO:0007669"/>
    <property type="project" value="InterPro"/>
</dbReference>
<evidence type="ECO:0000256" key="7">
    <source>
        <dbReference type="SAM" id="SignalP"/>
    </source>
</evidence>
<keyword evidence="4" id="KW-0378">Hydrolase</keyword>
<dbReference type="SUPFAM" id="SSF48537">
    <property type="entry name" value="Phospholipase C/P1 nuclease"/>
    <property type="match status" value="1"/>
</dbReference>
<dbReference type="Proteomes" id="UP000460626">
    <property type="component" value="Unassembled WGS sequence"/>
</dbReference>
<dbReference type="PANTHER" id="PTHR33146">
    <property type="entry name" value="ENDONUCLEASE 4"/>
    <property type="match status" value="1"/>
</dbReference>
<dbReference type="RefSeq" id="WP_131452195.1">
    <property type="nucleotide sequence ID" value="NZ_BMJK01000001.1"/>
</dbReference>
<dbReference type="InterPro" id="IPR008947">
    <property type="entry name" value="PLipase_C/P1_nuclease_dom_sf"/>
</dbReference>
<keyword evidence="1" id="KW-0540">Nuclease</keyword>
<evidence type="ECO:0000256" key="3">
    <source>
        <dbReference type="ARBA" id="ARBA00022759"/>
    </source>
</evidence>
<keyword evidence="9" id="KW-1185">Reference proteome</keyword>
<dbReference type="EMBL" id="WTYH01000001">
    <property type="protein sequence ID" value="MXO92864.1"/>
    <property type="molecule type" value="Genomic_DNA"/>
</dbReference>
<feature type="signal peptide" evidence="7">
    <location>
        <begin position="1"/>
        <end position="22"/>
    </location>
</feature>
<accession>A0A844ZZI0</accession>
<dbReference type="Pfam" id="PF02265">
    <property type="entry name" value="S1-P1_nuclease"/>
    <property type="match status" value="1"/>
</dbReference>
<dbReference type="InterPro" id="IPR003154">
    <property type="entry name" value="S1/P1nuclease"/>
</dbReference>
<protein>
    <submittedName>
        <fullName evidence="8">S1/P1 Nuclease</fullName>
    </submittedName>
</protein>
<evidence type="ECO:0000256" key="2">
    <source>
        <dbReference type="ARBA" id="ARBA00022723"/>
    </source>
</evidence>
<sequence length="273" mass="30433">MLKPILSVATLAIAFTAMPAQAWGPHGHRITATIAQDNVSGRTRAEIAEILGAETLAEASTFPDEERSNPDPFWQETASPFHYVTLPDGTRVIDMAHPPEGDALTALERFTAVLRDANAPAEERQLALRFVVHIVSDLHMPLHAGRPGDRGGNDVRVDWFGQQTNLHWVWDEGMIQRQQLSFSEYAERLEGRMTPGKVIAWWDADPATWIGESVALRERIYPATGPEAGLGTLEAPVRLGYDYNWQWSPDVEHRLMQSGIRLAAYLDKVFAES</sequence>
<proteinExistence type="predicted"/>
<keyword evidence="6" id="KW-0325">Glycoprotein</keyword>
<evidence type="ECO:0000313" key="9">
    <source>
        <dbReference type="Proteomes" id="UP000460626"/>
    </source>
</evidence>
<dbReference type="GO" id="GO:0016788">
    <property type="term" value="F:hydrolase activity, acting on ester bonds"/>
    <property type="evidence" value="ECO:0007669"/>
    <property type="project" value="InterPro"/>
</dbReference>
<keyword evidence="3" id="KW-0255">Endonuclease</keyword>
<dbReference type="AlphaFoldDB" id="A0A844ZZI0"/>
<organism evidence="8 9">
    <name type="scientific">Aurantiacibacter arachoides</name>
    <dbReference type="NCBI Taxonomy" id="1850444"/>
    <lineage>
        <taxon>Bacteria</taxon>
        <taxon>Pseudomonadati</taxon>
        <taxon>Pseudomonadota</taxon>
        <taxon>Alphaproteobacteria</taxon>
        <taxon>Sphingomonadales</taxon>
        <taxon>Erythrobacteraceae</taxon>
        <taxon>Aurantiacibacter</taxon>
    </lineage>
</organism>
<reference evidence="8 9" key="1">
    <citation type="submission" date="2019-12" db="EMBL/GenBank/DDBJ databases">
        <title>Genomic-based taxomic classification of the family Erythrobacteraceae.</title>
        <authorList>
            <person name="Xu L."/>
        </authorList>
    </citation>
    <scope>NUCLEOTIDE SEQUENCE [LARGE SCALE GENOMIC DNA]</scope>
    <source>
        <strain evidence="8 9">RC4-10-4</strain>
    </source>
</reference>
<evidence type="ECO:0000256" key="6">
    <source>
        <dbReference type="ARBA" id="ARBA00023180"/>
    </source>
</evidence>
<name>A0A844ZZI0_9SPHN</name>
<dbReference type="GO" id="GO:0004519">
    <property type="term" value="F:endonuclease activity"/>
    <property type="evidence" value="ECO:0007669"/>
    <property type="project" value="UniProtKB-KW"/>
</dbReference>
<evidence type="ECO:0000313" key="8">
    <source>
        <dbReference type="EMBL" id="MXO92864.1"/>
    </source>
</evidence>
<dbReference type="CDD" id="cd11010">
    <property type="entry name" value="S1-P1_nuclease"/>
    <property type="match status" value="1"/>
</dbReference>
<keyword evidence="2" id="KW-0479">Metal-binding</keyword>
<comment type="caution">
    <text evidence="8">The sequence shown here is derived from an EMBL/GenBank/DDBJ whole genome shotgun (WGS) entry which is preliminary data.</text>
</comment>
<dbReference type="OrthoDB" id="267579at2"/>
<gene>
    <name evidence="8" type="ORF">GRI62_04480</name>
</gene>
<dbReference type="Gene3D" id="1.10.575.10">
    <property type="entry name" value="P1 Nuclease"/>
    <property type="match status" value="1"/>
</dbReference>
<keyword evidence="5" id="KW-1015">Disulfide bond</keyword>
<dbReference type="GO" id="GO:0003676">
    <property type="term" value="F:nucleic acid binding"/>
    <property type="evidence" value="ECO:0007669"/>
    <property type="project" value="InterPro"/>
</dbReference>
<evidence type="ECO:0000256" key="5">
    <source>
        <dbReference type="ARBA" id="ARBA00023157"/>
    </source>
</evidence>
<dbReference type="GO" id="GO:0046872">
    <property type="term" value="F:metal ion binding"/>
    <property type="evidence" value="ECO:0007669"/>
    <property type="project" value="UniProtKB-KW"/>
</dbReference>
<dbReference type="PANTHER" id="PTHR33146:SF26">
    <property type="entry name" value="ENDONUCLEASE 4"/>
    <property type="match status" value="1"/>
</dbReference>
<evidence type="ECO:0000256" key="4">
    <source>
        <dbReference type="ARBA" id="ARBA00022801"/>
    </source>
</evidence>